<reference evidence="1 2" key="1">
    <citation type="submission" date="2016-07" db="EMBL/GenBank/DDBJ databases">
        <title>Pervasive Adenine N6-methylation of Active Genes in Fungi.</title>
        <authorList>
            <consortium name="DOE Joint Genome Institute"/>
            <person name="Mondo S.J."/>
            <person name="Dannebaum R.O."/>
            <person name="Kuo R.C."/>
            <person name="Labutti K."/>
            <person name="Haridas S."/>
            <person name="Kuo A."/>
            <person name="Salamov A."/>
            <person name="Ahrendt S.R."/>
            <person name="Lipzen A."/>
            <person name="Sullivan W."/>
            <person name="Andreopoulos W.B."/>
            <person name="Clum A."/>
            <person name="Lindquist E."/>
            <person name="Daum C."/>
            <person name="Ramamoorthy G.K."/>
            <person name="Gryganskyi A."/>
            <person name="Culley D."/>
            <person name="Magnuson J.K."/>
            <person name="James T.Y."/>
            <person name="O'Malley M.A."/>
            <person name="Stajich J.E."/>
            <person name="Spatafora J.W."/>
            <person name="Visel A."/>
            <person name="Grigoriev I.V."/>
        </authorList>
    </citation>
    <scope>NUCLEOTIDE SEQUENCE [LARGE SCALE GENOMIC DNA]</scope>
    <source>
        <strain evidence="1 2">NRRL 3301</strain>
    </source>
</reference>
<name>A0A1X2G2W0_9FUNG</name>
<sequence>MIHYVNSITNSPQLIVESLQLLNLKDDNLQQQSTDSSTTNTISSDDKEDSLKSWIAERDANFIVVFANHPNNERLVRRADLRRKQALLRVKNLNPLITHEFLSVCQFCNLQVKDTASRAKLHLNPSFDRNRERCLISSTKHSSVKVQWFKNFLRRKNFNWRQAKDLLQERFDGQRVHTRYVSDFNKMMCQPSEDPIQFIDRFETARRKAGLLESEGGGELLLDKLEAHRLGCLLASNPSCHPHRYKGPMYCQIYLGTCAHLVTNQQTSTYQIQWQIQWQQQHDTQKELDQNP</sequence>
<evidence type="ECO:0008006" key="3">
    <source>
        <dbReference type="Google" id="ProtNLM"/>
    </source>
</evidence>
<gene>
    <name evidence="1" type="ORF">DM01DRAFT_1378861</name>
</gene>
<evidence type="ECO:0000313" key="2">
    <source>
        <dbReference type="Proteomes" id="UP000242146"/>
    </source>
</evidence>
<dbReference type="STRING" id="101127.A0A1X2G2W0"/>
<dbReference type="AlphaFoldDB" id="A0A1X2G2W0"/>
<comment type="caution">
    <text evidence="1">The sequence shown here is derived from an EMBL/GenBank/DDBJ whole genome shotgun (WGS) entry which is preliminary data.</text>
</comment>
<keyword evidence="2" id="KW-1185">Reference proteome</keyword>
<dbReference type="Proteomes" id="UP000242146">
    <property type="component" value="Unassembled WGS sequence"/>
</dbReference>
<protein>
    <recommendedName>
        <fullName evidence="3">Retrotransposon gag domain-containing protein</fullName>
    </recommendedName>
</protein>
<evidence type="ECO:0000313" key="1">
    <source>
        <dbReference type="EMBL" id="ORX43209.1"/>
    </source>
</evidence>
<dbReference type="OrthoDB" id="10389448at2759"/>
<proteinExistence type="predicted"/>
<organism evidence="1 2">
    <name type="scientific">Hesseltinella vesiculosa</name>
    <dbReference type="NCBI Taxonomy" id="101127"/>
    <lineage>
        <taxon>Eukaryota</taxon>
        <taxon>Fungi</taxon>
        <taxon>Fungi incertae sedis</taxon>
        <taxon>Mucoromycota</taxon>
        <taxon>Mucoromycotina</taxon>
        <taxon>Mucoromycetes</taxon>
        <taxon>Mucorales</taxon>
        <taxon>Cunninghamellaceae</taxon>
        <taxon>Hesseltinella</taxon>
    </lineage>
</organism>
<dbReference type="EMBL" id="MCGT01000057">
    <property type="protein sequence ID" value="ORX43209.1"/>
    <property type="molecule type" value="Genomic_DNA"/>
</dbReference>
<accession>A0A1X2G2W0</accession>